<keyword evidence="3" id="KW-1185">Reference proteome</keyword>
<proteinExistence type="predicted"/>
<organism evidence="2 3">
    <name type="scientific">Natrialba asiatica (strain ATCC 700177 / DSM 12278 / JCM 9576 / FERM P-10747 / NBRC 102637 / 172P1)</name>
    <dbReference type="NCBI Taxonomy" id="29540"/>
    <lineage>
        <taxon>Archaea</taxon>
        <taxon>Methanobacteriati</taxon>
        <taxon>Methanobacteriota</taxon>
        <taxon>Stenosarchaea group</taxon>
        <taxon>Halobacteria</taxon>
        <taxon>Halobacteriales</taxon>
        <taxon>Natrialbaceae</taxon>
        <taxon>Natrialba</taxon>
    </lineage>
</organism>
<dbReference type="SUPFAM" id="SSF53474">
    <property type="entry name" value="alpha/beta-Hydrolases"/>
    <property type="match status" value="2"/>
</dbReference>
<protein>
    <recommendedName>
        <fullName evidence="4">Acetyl xylan esterase domain-containing protein</fullName>
    </recommendedName>
</protein>
<feature type="region of interest" description="Disordered" evidence="1">
    <location>
        <begin position="399"/>
        <end position="440"/>
    </location>
</feature>
<name>M0B325_NATA1</name>
<dbReference type="EMBL" id="AOIO01000013">
    <property type="protein sequence ID" value="ELZ04049.1"/>
    <property type="molecule type" value="Genomic_DNA"/>
</dbReference>
<dbReference type="InterPro" id="IPR050261">
    <property type="entry name" value="FrsA_esterase"/>
</dbReference>
<dbReference type="AlphaFoldDB" id="M0B325"/>
<dbReference type="PATRIC" id="fig|29540.5.peg.960"/>
<evidence type="ECO:0000313" key="2">
    <source>
        <dbReference type="EMBL" id="ELZ04049.1"/>
    </source>
</evidence>
<dbReference type="Proteomes" id="UP000011554">
    <property type="component" value="Unassembled WGS sequence"/>
</dbReference>
<dbReference type="eggNOG" id="arCOG01646">
    <property type="taxonomic scope" value="Archaea"/>
</dbReference>
<dbReference type="PANTHER" id="PTHR22946:SF8">
    <property type="entry name" value="ACETYL XYLAN ESTERASE DOMAIN-CONTAINING PROTEIN"/>
    <property type="match status" value="1"/>
</dbReference>
<sequence length="690" mass="74820">MDGFGPAVDGYIDVADQLPRYITQRAAAHFEAERTEKRSIDSRAAFEERRNRLRTLFRSRLGGLPDRVAEPTVRTAELVRRDGYRIESVVFESRPNFHVTANCYVPTGDGPHPAVLFLCGHHDAAKATPENQRACHELARNGFVVLIVDPIAQGERHQYRDLETGERLVGGGVFAHCHAGQKCFYAGTTLARYMIHDARCGLDYLADRPAVDPDRIGVVGSSGGGVQTAFLSLLDERVAAAAPCCAITERREWLRTGKRIDAEQAVPGAIPAGLNFDDFTTAIAPRPVCIGAAVSDGHFPIEGVRETVDRTRRVYERYDAADNVSLVTAETTHCSVSELGTGIFEWFCDHLGDAAYEPHGRGPVVDASVLQCTPDGSVREAYADERTIDDLLRADIDRTDSGVGERPAVDSGDVTADNNNGSGSDDGTDGNNDDARDTDRIRRTVVDRLDLDRERCDPSPRFISRTAEDEFTVEHVWFKTERDPDIVVTGVLVSNADSAAESTADAPAVVCYERGTEALPDRTADVRSLAAEYGTVLIFDPRGVGAVKTRSIPIPSWVEDYDGVYGTEFKLAYDALLLGTSLLGMRVFDVLRAGEFLRAETGADRASFVGEGIGAYHALYAAIAADGADGDGVGRVVTRGLGPSFAEMTTSRLPPFHPRLTAVGMLGTCDTPQVVAALERGGVRVRQESR</sequence>
<dbReference type="InterPro" id="IPR029058">
    <property type="entry name" value="AB_hydrolase_fold"/>
</dbReference>
<evidence type="ECO:0000313" key="3">
    <source>
        <dbReference type="Proteomes" id="UP000011554"/>
    </source>
</evidence>
<evidence type="ECO:0000256" key="1">
    <source>
        <dbReference type="SAM" id="MobiDB-lite"/>
    </source>
</evidence>
<dbReference type="OrthoDB" id="290192at2157"/>
<accession>M0B325</accession>
<gene>
    <name evidence="2" type="ORF">C481_04746</name>
</gene>
<dbReference type="STRING" id="29540.C481_04746"/>
<dbReference type="PANTHER" id="PTHR22946">
    <property type="entry name" value="DIENELACTONE HYDROLASE DOMAIN-CONTAINING PROTEIN-RELATED"/>
    <property type="match status" value="1"/>
</dbReference>
<feature type="compositionally biased region" description="Low complexity" evidence="1">
    <location>
        <begin position="416"/>
        <end position="425"/>
    </location>
</feature>
<dbReference type="RefSeq" id="WP_006107887.1">
    <property type="nucleotide sequence ID" value="NZ_AOIO01000013.1"/>
</dbReference>
<evidence type="ECO:0008006" key="4">
    <source>
        <dbReference type="Google" id="ProtNLM"/>
    </source>
</evidence>
<comment type="caution">
    <text evidence="2">The sequence shown here is derived from an EMBL/GenBank/DDBJ whole genome shotgun (WGS) entry which is preliminary data.</text>
</comment>
<reference evidence="2 3" key="1">
    <citation type="journal article" date="2014" name="PLoS Genet.">
        <title>Phylogenetically driven sequencing of extremely halophilic archaea reveals strategies for static and dynamic osmo-response.</title>
        <authorList>
            <person name="Becker E.A."/>
            <person name="Seitzer P.M."/>
            <person name="Tritt A."/>
            <person name="Larsen D."/>
            <person name="Krusor M."/>
            <person name="Yao A.I."/>
            <person name="Wu D."/>
            <person name="Madern D."/>
            <person name="Eisen J.A."/>
            <person name="Darling A.E."/>
            <person name="Facciotti M.T."/>
        </authorList>
    </citation>
    <scope>NUCLEOTIDE SEQUENCE [LARGE SCALE GENOMIC DNA]</scope>
    <source>
        <strain evidence="2 3">DSM 12278</strain>
    </source>
</reference>
<dbReference type="Gene3D" id="3.40.50.1820">
    <property type="entry name" value="alpha/beta hydrolase"/>
    <property type="match status" value="2"/>
</dbReference>